<dbReference type="Gene3D" id="3.50.50.60">
    <property type="entry name" value="FAD/NAD(P)-binding domain"/>
    <property type="match status" value="2"/>
</dbReference>
<dbReference type="Pfam" id="PF13450">
    <property type="entry name" value="NAD_binding_8"/>
    <property type="match status" value="1"/>
</dbReference>
<dbReference type="InterPro" id="IPR041654">
    <property type="entry name" value="StyA_sbd"/>
</dbReference>
<dbReference type="Pfam" id="PF17885">
    <property type="entry name" value="Smoa_sbd"/>
    <property type="match status" value="1"/>
</dbReference>
<dbReference type="PRINTS" id="PR00420">
    <property type="entry name" value="RNGMNOXGNASE"/>
</dbReference>
<reference evidence="3 4" key="3">
    <citation type="submission" date="2020-08" db="EMBL/GenBank/DDBJ databases">
        <title>Genomic Encyclopedia of Type Strains, Phase IV (KMG-IV): sequencing the most valuable type-strain genomes for metagenomic binning, comparative biology and taxonomic classification.</title>
        <authorList>
            <person name="Goeker M."/>
        </authorList>
    </citation>
    <scope>NUCLEOTIDE SEQUENCE [LARGE SCALE GENOMIC DNA]</scope>
    <source>
        <strain evidence="3 4">DSM 24105</strain>
    </source>
</reference>
<dbReference type="EMBL" id="BSPG01000010">
    <property type="protein sequence ID" value="GLS44267.1"/>
    <property type="molecule type" value="Genomic_DNA"/>
</dbReference>
<reference evidence="2" key="1">
    <citation type="journal article" date="2014" name="Int. J. Syst. Evol. Microbiol.">
        <title>Complete genome of a new Firmicutes species belonging to the dominant human colonic microbiota ('Ruminococcus bicirculans') reveals two chromosomes and a selective capacity to utilize plant glucans.</title>
        <authorList>
            <consortium name="NISC Comparative Sequencing Program"/>
            <person name="Wegmann U."/>
            <person name="Louis P."/>
            <person name="Goesmann A."/>
            <person name="Henrissat B."/>
            <person name="Duncan S.H."/>
            <person name="Flint H.J."/>
        </authorList>
    </citation>
    <scope>NUCLEOTIDE SEQUENCE</scope>
    <source>
        <strain evidence="2">NBRC 107710</strain>
    </source>
</reference>
<protein>
    <submittedName>
        <fullName evidence="2 3">Oxidoreductase</fullName>
    </submittedName>
</protein>
<evidence type="ECO:0000313" key="2">
    <source>
        <dbReference type="EMBL" id="GLS44267.1"/>
    </source>
</evidence>
<comment type="caution">
    <text evidence="3">The sequence shown here is derived from an EMBL/GenBank/DDBJ whole genome shotgun (WGS) entry which is preliminary data.</text>
</comment>
<reference evidence="5" key="2">
    <citation type="journal article" date="2019" name="Int. J. Syst. Evol. Microbiol.">
        <title>The Global Catalogue of Microorganisms (GCM) 10K type strain sequencing project: providing services to taxonomists for standard genome sequencing and annotation.</title>
        <authorList>
            <consortium name="The Broad Institute Genomics Platform"/>
            <consortium name="The Broad Institute Genome Sequencing Center for Infectious Disease"/>
            <person name="Wu L."/>
            <person name="Ma J."/>
        </authorList>
    </citation>
    <scope>NUCLEOTIDE SEQUENCE [LARGE SCALE GENOMIC DNA]</scope>
    <source>
        <strain evidence="5">NBRC 107710</strain>
    </source>
</reference>
<keyword evidence="5" id="KW-1185">Reference proteome</keyword>
<feature type="domain" description="Styrene monooxygenase StyA putative substrate binding" evidence="1">
    <location>
        <begin position="150"/>
        <end position="265"/>
    </location>
</feature>
<name>A0A7W6F811_9HYPH</name>
<reference evidence="2" key="4">
    <citation type="submission" date="2023-01" db="EMBL/GenBank/DDBJ databases">
        <title>Draft genome sequence of Methylobacterium brachythecii strain NBRC 107710.</title>
        <authorList>
            <person name="Sun Q."/>
            <person name="Mori K."/>
        </authorList>
    </citation>
    <scope>NUCLEOTIDE SEQUENCE</scope>
    <source>
        <strain evidence="2">NBRC 107710</strain>
    </source>
</reference>
<dbReference type="RefSeq" id="WP_183506826.1">
    <property type="nucleotide sequence ID" value="NZ_BSPG01000010.1"/>
</dbReference>
<organism evidence="3 4">
    <name type="scientific">Methylobacterium brachythecii</name>
    <dbReference type="NCBI Taxonomy" id="1176177"/>
    <lineage>
        <taxon>Bacteria</taxon>
        <taxon>Pseudomonadati</taxon>
        <taxon>Pseudomonadota</taxon>
        <taxon>Alphaproteobacteria</taxon>
        <taxon>Hyphomicrobiales</taxon>
        <taxon>Methylobacteriaceae</taxon>
        <taxon>Methylobacterium</taxon>
    </lineage>
</organism>
<gene>
    <name evidence="2" type="ORF">GCM10007884_22550</name>
    <name evidence="3" type="ORF">GGR33_003205</name>
</gene>
<evidence type="ECO:0000313" key="5">
    <source>
        <dbReference type="Proteomes" id="UP001156881"/>
    </source>
</evidence>
<proteinExistence type="predicted"/>
<dbReference type="Proteomes" id="UP001156881">
    <property type="component" value="Unassembled WGS sequence"/>
</dbReference>
<dbReference type="Proteomes" id="UP000517759">
    <property type="component" value="Unassembled WGS sequence"/>
</dbReference>
<sequence>MAKVNIIGAGPAGCVMAYALLRDGHQVTLYSDRSPDQWLNHSAPTGTAYLWGEVIDIERELGMDYWSHDMFRGHGVLFDRAEHVGGHSSKVMKGRFEYGREGCGIDQRMRVHRWLEDLEGRAGKLVIESVTPERLDEIALDGDVTVLAAGKADLARVIPRDPARSEFDKPQRNLAMAIVRSKSGRHVREWFSDRWDYVPTKFDFFADAGEFFWVPYMHKTAGHTYALLFEAKPGGEFDRFNGLTSGEAVTEAAKDIMREHTPWERHFADDVEYVSEDRHGWLTGRFPPTVRQAFGRLPSGGLVMPIGDTAIAFDPICGQGGNFANRSAKFIADQITSHGDAKFDEIWMTKVNYMLWSTYGKNQCAFNNTFLQKLSPAAQLVFDTCCSNDDAGDAFYYAFPHPETLVPALTDWNVAKAFAARHGYPVREAA</sequence>
<dbReference type="SUPFAM" id="SSF51905">
    <property type="entry name" value="FAD/NAD(P)-binding domain"/>
    <property type="match status" value="1"/>
</dbReference>
<evidence type="ECO:0000313" key="3">
    <source>
        <dbReference type="EMBL" id="MBB3903696.1"/>
    </source>
</evidence>
<dbReference type="Gene3D" id="3.30.9.40">
    <property type="match status" value="1"/>
</dbReference>
<evidence type="ECO:0000313" key="4">
    <source>
        <dbReference type="Proteomes" id="UP000517759"/>
    </source>
</evidence>
<accession>A0A7W6F811</accession>
<dbReference type="InterPro" id="IPR036188">
    <property type="entry name" value="FAD/NAD-bd_sf"/>
</dbReference>
<dbReference type="EMBL" id="JACIDN010000005">
    <property type="protein sequence ID" value="MBB3903696.1"/>
    <property type="molecule type" value="Genomic_DNA"/>
</dbReference>
<dbReference type="AlphaFoldDB" id="A0A7W6F811"/>
<evidence type="ECO:0000259" key="1">
    <source>
        <dbReference type="Pfam" id="PF17885"/>
    </source>
</evidence>